<dbReference type="PANTHER" id="PTHR43386">
    <property type="entry name" value="OLIGOPEPTIDE TRANSPORT SYSTEM PERMEASE PROTEIN APPC"/>
    <property type="match status" value="1"/>
</dbReference>
<reference evidence="9" key="1">
    <citation type="submission" date="2022-07" db="EMBL/GenBank/DDBJ databases">
        <title>Alkalimarinus sp. nov., isolated from gut of a Alitta virens.</title>
        <authorList>
            <person name="Yang A.I."/>
            <person name="Shin N.-R."/>
        </authorList>
    </citation>
    <scope>NUCLEOTIDE SEQUENCE</scope>
    <source>
        <strain evidence="9">FA028</strain>
    </source>
</reference>
<dbReference type="KEGG" id="asem:NNL22_00605"/>
<feature type="transmembrane region" description="Helical" evidence="7">
    <location>
        <begin position="109"/>
        <end position="137"/>
    </location>
</feature>
<accession>A0A9E8KJK2</accession>
<proteinExistence type="inferred from homology"/>
<dbReference type="RefSeq" id="WP_251811055.1">
    <property type="nucleotide sequence ID" value="NZ_CP101527.1"/>
</dbReference>
<evidence type="ECO:0000313" key="9">
    <source>
        <dbReference type="EMBL" id="UZW75141.1"/>
    </source>
</evidence>
<dbReference type="Gene3D" id="1.10.3720.10">
    <property type="entry name" value="MetI-like"/>
    <property type="match status" value="1"/>
</dbReference>
<evidence type="ECO:0000256" key="4">
    <source>
        <dbReference type="ARBA" id="ARBA00022692"/>
    </source>
</evidence>
<organism evidence="9 10">
    <name type="scientific">Alkalimarinus sediminis</name>
    <dbReference type="NCBI Taxonomy" id="1632866"/>
    <lineage>
        <taxon>Bacteria</taxon>
        <taxon>Pseudomonadati</taxon>
        <taxon>Pseudomonadota</taxon>
        <taxon>Gammaproteobacteria</taxon>
        <taxon>Alteromonadales</taxon>
        <taxon>Alteromonadaceae</taxon>
        <taxon>Alkalimarinus</taxon>
    </lineage>
</organism>
<comment type="similarity">
    <text evidence="7">Belongs to the binding-protein-dependent transport system permease family.</text>
</comment>
<keyword evidence="2 7" id="KW-0813">Transport</keyword>
<dbReference type="PANTHER" id="PTHR43386:SF26">
    <property type="entry name" value="ABC TRANSPORTER PERMEASE PROTEIN"/>
    <property type="match status" value="1"/>
</dbReference>
<dbReference type="SUPFAM" id="SSF161098">
    <property type="entry name" value="MetI-like"/>
    <property type="match status" value="1"/>
</dbReference>
<evidence type="ECO:0000256" key="7">
    <source>
        <dbReference type="RuleBase" id="RU363032"/>
    </source>
</evidence>
<evidence type="ECO:0000313" key="10">
    <source>
        <dbReference type="Proteomes" id="UP001164472"/>
    </source>
</evidence>
<feature type="transmembrane region" description="Helical" evidence="7">
    <location>
        <begin position="174"/>
        <end position="192"/>
    </location>
</feature>
<dbReference type="Pfam" id="PF12911">
    <property type="entry name" value="OppC_N"/>
    <property type="match status" value="1"/>
</dbReference>
<dbReference type="PROSITE" id="PS50928">
    <property type="entry name" value="ABC_TM1"/>
    <property type="match status" value="1"/>
</dbReference>
<evidence type="ECO:0000256" key="5">
    <source>
        <dbReference type="ARBA" id="ARBA00022989"/>
    </source>
</evidence>
<name>A0A9E8KJK2_9ALTE</name>
<sequence>MNQTNNSNSLHAEIAAPNALQRFRESHFWHSFKRDKVASISFTIFIIMAILSFAAPLIAPFDPYDQMQIDIMDSELPPIWEEESDERFMLGTDAQGRDLLSTILYGTRISLTIGICAVLLQAFLGIIVGLSAGYFGGKIDSFLMRLADVQLSFSTLMVAIIVLAVFQAAFGTELYQQLALFMLIMVIGIAEWPQYARTIRASVLAERKKEYVDAARVIGFRSPRIMFKHILPNTLSPILVISTVQIANAIISEAALSFLGLGMPVSQPSLGSLISSGFEYIFSGSWWITVIPGIVLIVLVLVVNLLGDWMRDVLNPKLYKG</sequence>
<evidence type="ECO:0000256" key="3">
    <source>
        <dbReference type="ARBA" id="ARBA00022475"/>
    </source>
</evidence>
<dbReference type="EMBL" id="CP101527">
    <property type="protein sequence ID" value="UZW75141.1"/>
    <property type="molecule type" value="Genomic_DNA"/>
</dbReference>
<dbReference type="InterPro" id="IPR050366">
    <property type="entry name" value="BP-dependent_transpt_permease"/>
</dbReference>
<keyword evidence="5 7" id="KW-1133">Transmembrane helix</keyword>
<evidence type="ECO:0000259" key="8">
    <source>
        <dbReference type="PROSITE" id="PS50928"/>
    </source>
</evidence>
<evidence type="ECO:0000256" key="2">
    <source>
        <dbReference type="ARBA" id="ARBA00022448"/>
    </source>
</evidence>
<dbReference type="InterPro" id="IPR025966">
    <property type="entry name" value="OppC_N"/>
</dbReference>
<dbReference type="CDD" id="cd06261">
    <property type="entry name" value="TM_PBP2"/>
    <property type="match status" value="1"/>
</dbReference>
<dbReference type="AlphaFoldDB" id="A0A9E8KJK2"/>
<dbReference type="InterPro" id="IPR000515">
    <property type="entry name" value="MetI-like"/>
</dbReference>
<feature type="transmembrane region" description="Helical" evidence="7">
    <location>
        <begin position="285"/>
        <end position="307"/>
    </location>
</feature>
<evidence type="ECO:0000256" key="1">
    <source>
        <dbReference type="ARBA" id="ARBA00004651"/>
    </source>
</evidence>
<dbReference type="Proteomes" id="UP001164472">
    <property type="component" value="Chromosome"/>
</dbReference>
<gene>
    <name evidence="9" type="ORF">NNL22_00605</name>
</gene>
<evidence type="ECO:0000256" key="6">
    <source>
        <dbReference type="ARBA" id="ARBA00023136"/>
    </source>
</evidence>
<keyword evidence="4 7" id="KW-0812">Transmembrane</keyword>
<feature type="transmembrane region" description="Helical" evidence="7">
    <location>
        <begin position="238"/>
        <end position="265"/>
    </location>
</feature>
<feature type="transmembrane region" description="Helical" evidence="7">
    <location>
        <begin position="37"/>
        <end position="59"/>
    </location>
</feature>
<dbReference type="GO" id="GO:0005886">
    <property type="term" value="C:plasma membrane"/>
    <property type="evidence" value="ECO:0007669"/>
    <property type="project" value="UniProtKB-SubCell"/>
</dbReference>
<protein>
    <submittedName>
        <fullName evidence="9">ABC transporter permease</fullName>
    </submittedName>
</protein>
<keyword evidence="10" id="KW-1185">Reference proteome</keyword>
<feature type="transmembrane region" description="Helical" evidence="7">
    <location>
        <begin position="149"/>
        <end position="168"/>
    </location>
</feature>
<comment type="subcellular location">
    <subcellularLocation>
        <location evidence="1 7">Cell membrane</location>
        <topology evidence="1 7">Multi-pass membrane protein</topology>
    </subcellularLocation>
</comment>
<dbReference type="GO" id="GO:0055085">
    <property type="term" value="P:transmembrane transport"/>
    <property type="evidence" value="ECO:0007669"/>
    <property type="project" value="InterPro"/>
</dbReference>
<feature type="domain" description="ABC transmembrane type-1" evidence="8">
    <location>
        <begin position="107"/>
        <end position="307"/>
    </location>
</feature>
<dbReference type="InterPro" id="IPR035906">
    <property type="entry name" value="MetI-like_sf"/>
</dbReference>
<keyword evidence="6 7" id="KW-0472">Membrane</keyword>
<dbReference type="Pfam" id="PF00528">
    <property type="entry name" value="BPD_transp_1"/>
    <property type="match status" value="1"/>
</dbReference>
<keyword evidence="3" id="KW-1003">Cell membrane</keyword>